<feature type="binding site" description="axial binding residue" evidence="14">
    <location>
        <position position="169"/>
    </location>
    <ligand>
        <name>heme</name>
        <dbReference type="ChEBI" id="CHEBI:30413"/>
        <label>4</label>
    </ligand>
    <ligandPart>
        <name>Fe</name>
        <dbReference type="ChEBI" id="CHEBI:18248"/>
    </ligandPart>
</feature>
<dbReference type="RefSeq" id="WP_245828398.1">
    <property type="nucleotide sequence ID" value="NZ_MPRK01000027.1"/>
</dbReference>
<feature type="binding site" description="covalent" evidence="13">
    <location>
        <position position="42"/>
    </location>
    <ligand>
        <name>heme</name>
        <dbReference type="ChEBI" id="CHEBI:30413"/>
        <label>1</label>
    </ligand>
</feature>
<keyword evidence="3 12" id="KW-0813">Transport</keyword>
<evidence type="ECO:0000256" key="4">
    <source>
        <dbReference type="ARBA" id="ARBA00022475"/>
    </source>
</evidence>
<keyword evidence="5 12" id="KW-0349">Heme</keyword>
<evidence type="ECO:0000256" key="13">
    <source>
        <dbReference type="PIRSR" id="PIRSR000013-1"/>
    </source>
</evidence>
<feature type="binding site" description="axial binding residue" evidence="14">
    <location>
        <position position="94"/>
    </location>
    <ligand>
        <name>heme</name>
        <dbReference type="ChEBI" id="CHEBI:30413"/>
        <label>1</label>
    </ligand>
    <ligandPart>
        <name>Fe</name>
        <dbReference type="ChEBI" id="CHEBI:18248"/>
    </ligandPart>
</feature>
<dbReference type="GO" id="GO:0009061">
    <property type="term" value="P:anaerobic respiration"/>
    <property type="evidence" value="ECO:0007669"/>
    <property type="project" value="TreeGrafter"/>
</dbReference>
<dbReference type="GO" id="GO:0046872">
    <property type="term" value="F:metal ion binding"/>
    <property type="evidence" value="ECO:0007669"/>
    <property type="project" value="UniProtKB-KW"/>
</dbReference>
<feature type="binding site" description="covalent" evidence="13">
    <location>
        <position position="75"/>
    </location>
    <ligand>
        <name>heme</name>
        <dbReference type="ChEBI" id="CHEBI:30413"/>
        <label>2</label>
    </ligand>
</feature>
<evidence type="ECO:0000259" key="16">
    <source>
        <dbReference type="Pfam" id="PF03264"/>
    </source>
</evidence>
<gene>
    <name evidence="17" type="ORF">BOW52_02620</name>
</gene>
<keyword evidence="8 12" id="KW-0249">Electron transport</keyword>
<feature type="binding site" description="covalent" evidence="13">
    <location>
        <position position="72"/>
    </location>
    <ligand>
        <name>heme</name>
        <dbReference type="ChEBI" id="CHEBI:30413"/>
        <label>2</label>
    </ligand>
</feature>
<comment type="caution">
    <text evidence="17">The sequence shown here is derived from an EMBL/GenBank/DDBJ whole genome shotgun (WGS) entry which is preliminary data.</text>
</comment>
<dbReference type="Gene3D" id="1.10.3820.10">
    <property type="entry name" value="Di-heme elbow motif domain"/>
    <property type="match status" value="1"/>
</dbReference>
<reference evidence="17 18" key="1">
    <citation type="submission" date="2016-11" db="EMBL/GenBank/DDBJ databases">
        <title>Mixed transmission modes and dynamic genome evolution in an obligate animal-bacterial symbiosis.</title>
        <authorList>
            <person name="Russell S.L."/>
            <person name="Corbett-Detig R.B."/>
            <person name="Cavanaugh C.M."/>
        </authorList>
    </citation>
    <scope>NUCLEOTIDE SEQUENCE [LARGE SCALE GENOMIC DNA]</scope>
    <source>
        <strain evidence="17">Sp-SM6</strain>
    </source>
</reference>
<feature type="binding site" description="covalent" evidence="13">
    <location>
        <position position="132"/>
    </location>
    <ligand>
        <name>heme</name>
        <dbReference type="ChEBI" id="CHEBI:30413"/>
        <label>3</label>
    </ligand>
</feature>
<comment type="cofactor">
    <cofactor evidence="13">
        <name>heme</name>
        <dbReference type="ChEBI" id="CHEBI:30413"/>
    </cofactor>
    <text evidence="13">Binds 4 heme groups per subunit.</text>
</comment>
<feature type="binding site" description="axial binding residue" evidence="14">
    <location>
        <position position="136"/>
    </location>
    <ligand>
        <name>heme</name>
        <dbReference type="ChEBI" id="CHEBI:30413"/>
        <label>3</label>
    </ligand>
    <ligandPart>
        <name>Fe</name>
        <dbReference type="ChEBI" id="CHEBI:18248"/>
    </ligandPart>
</feature>
<accession>A0A1T2LC96</accession>
<evidence type="ECO:0000313" key="18">
    <source>
        <dbReference type="Proteomes" id="UP000190198"/>
    </source>
</evidence>
<keyword evidence="6 15" id="KW-0812">Transmembrane</keyword>
<dbReference type="FunFam" id="1.10.3820.10:FF:000001">
    <property type="entry name" value="Cytochrome c-type protein"/>
    <property type="match status" value="1"/>
</dbReference>
<evidence type="ECO:0000256" key="15">
    <source>
        <dbReference type="SAM" id="Phobius"/>
    </source>
</evidence>
<feature type="binding site" description="covalent" evidence="13">
    <location>
        <position position="135"/>
    </location>
    <ligand>
        <name>heme</name>
        <dbReference type="ChEBI" id="CHEBI:30413"/>
        <label>3</label>
    </ligand>
</feature>
<evidence type="ECO:0000256" key="2">
    <source>
        <dbReference type="ARBA" id="ARBA00007395"/>
    </source>
</evidence>
<keyword evidence="10 12" id="KW-0408">Iron</keyword>
<dbReference type="SUPFAM" id="SSF48695">
    <property type="entry name" value="Multiheme cytochromes"/>
    <property type="match status" value="1"/>
</dbReference>
<feature type="binding site" description="covalent" evidence="13">
    <location>
        <position position="45"/>
    </location>
    <ligand>
        <name>heme</name>
        <dbReference type="ChEBI" id="CHEBI:30413"/>
        <label>1</label>
    </ligand>
</feature>
<comment type="subcellular location">
    <subcellularLocation>
        <location evidence="1">Cell membrane</location>
        <topology evidence="1">Single-pass membrane protein</topology>
    </subcellularLocation>
</comment>
<feature type="domain" description="NapC/NirT cytochrome c N-terminal" evidence="16">
    <location>
        <begin position="8"/>
        <end position="177"/>
    </location>
</feature>
<dbReference type="InterPro" id="IPR051174">
    <property type="entry name" value="Cytochrome_c-type_ET"/>
</dbReference>
<evidence type="ECO:0000256" key="10">
    <source>
        <dbReference type="ARBA" id="ARBA00023004"/>
    </source>
</evidence>
<dbReference type="AlphaFoldDB" id="A0A1T2LC96"/>
<dbReference type="Pfam" id="PF03264">
    <property type="entry name" value="Cytochrom_NNT"/>
    <property type="match status" value="1"/>
</dbReference>
<feature type="binding site" description="covalent" evidence="13">
    <location>
        <position position="165"/>
    </location>
    <ligand>
        <name>heme</name>
        <dbReference type="ChEBI" id="CHEBI:30413"/>
        <label>4</label>
    </ligand>
</feature>
<evidence type="ECO:0000256" key="8">
    <source>
        <dbReference type="ARBA" id="ARBA00022982"/>
    </source>
</evidence>
<evidence type="ECO:0000256" key="5">
    <source>
        <dbReference type="ARBA" id="ARBA00022617"/>
    </source>
</evidence>
<proteinExistence type="inferred from homology"/>
<dbReference type="InterPro" id="IPR038266">
    <property type="entry name" value="NapC/NirT_cytc_sf"/>
</dbReference>
<evidence type="ECO:0000256" key="9">
    <source>
        <dbReference type="ARBA" id="ARBA00022989"/>
    </source>
</evidence>
<dbReference type="InterPro" id="IPR036280">
    <property type="entry name" value="Multihaem_cyt_sf"/>
</dbReference>
<evidence type="ECO:0000256" key="3">
    <source>
        <dbReference type="ARBA" id="ARBA00022448"/>
    </source>
</evidence>
<dbReference type="InterPro" id="IPR024717">
    <property type="entry name" value="NapC/NirT/NrfH"/>
</dbReference>
<dbReference type="InterPro" id="IPR005126">
    <property type="entry name" value="NapC/NirT_cyt_c_N"/>
</dbReference>
<feature type="transmembrane region" description="Helical" evidence="15">
    <location>
        <begin position="6"/>
        <end position="26"/>
    </location>
</feature>
<organism evidence="17 18">
    <name type="scientific">Solemya elarraichensis gill symbiont</name>
    <dbReference type="NCBI Taxonomy" id="1918949"/>
    <lineage>
        <taxon>Bacteria</taxon>
        <taxon>Pseudomonadati</taxon>
        <taxon>Pseudomonadota</taxon>
        <taxon>Gammaproteobacteria</taxon>
        <taxon>sulfur-oxidizing symbionts</taxon>
    </lineage>
</organism>
<dbReference type="PANTHER" id="PTHR30333">
    <property type="entry name" value="CYTOCHROME C-TYPE PROTEIN"/>
    <property type="match status" value="1"/>
</dbReference>
<feature type="binding site" description="axial binding residue" evidence="14">
    <location>
        <position position="76"/>
    </location>
    <ligand>
        <name>heme</name>
        <dbReference type="ChEBI" id="CHEBI:30413"/>
        <label>2</label>
    </ligand>
    <ligandPart>
        <name>Fe</name>
        <dbReference type="ChEBI" id="CHEBI:18248"/>
    </ligandPart>
</feature>
<comment type="similarity">
    <text evidence="2">Belongs to the NapC/NirT/NrfH family.</text>
</comment>
<keyword evidence="11 15" id="KW-0472">Membrane</keyword>
<evidence type="ECO:0000256" key="14">
    <source>
        <dbReference type="PIRSR" id="PIRSR000013-2"/>
    </source>
</evidence>
<dbReference type="PIRSF" id="PIRSF000013">
    <property type="entry name" value="4_hem_cytochrm_NapC"/>
    <property type="match status" value="1"/>
</dbReference>
<protein>
    <recommendedName>
        <fullName evidence="12">Cytochrome c-type protein</fullName>
    </recommendedName>
</protein>
<dbReference type="PANTHER" id="PTHR30333:SF3">
    <property type="entry name" value="CYTOCHROME C-TYPE PROTEIN TORY"/>
    <property type="match status" value="1"/>
</dbReference>
<feature type="binding site" description="covalent" evidence="13">
    <location>
        <position position="168"/>
    </location>
    <ligand>
        <name>heme</name>
        <dbReference type="ChEBI" id="CHEBI:30413"/>
        <label>4</label>
    </ligand>
</feature>
<evidence type="ECO:0000256" key="7">
    <source>
        <dbReference type="ARBA" id="ARBA00022723"/>
    </source>
</evidence>
<evidence type="ECO:0000256" key="12">
    <source>
        <dbReference type="PIRNR" id="PIRNR000013"/>
    </source>
</evidence>
<dbReference type="GO" id="GO:0019333">
    <property type="term" value="P:denitrification pathway"/>
    <property type="evidence" value="ECO:0007669"/>
    <property type="project" value="InterPro"/>
</dbReference>
<dbReference type="GO" id="GO:0005886">
    <property type="term" value="C:plasma membrane"/>
    <property type="evidence" value="ECO:0007669"/>
    <property type="project" value="UniProtKB-SubCell"/>
</dbReference>
<comment type="PTM">
    <text evidence="12">Binds 4 heme groups per subunit.</text>
</comment>
<evidence type="ECO:0000256" key="6">
    <source>
        <dbReference type="ARBA" id="ARBA00022692"/>
    </source>
</evidence>
<keyword evidence="9 15" id="KW-1133">Transmembrane helix</keyword>
<name>A0A1T2LC96_9GAMM</name>
<dbReference type="EMBL" id="MPRK01000027">
    <property type="protein sequence ID" value="OOZ42556.1"/>
    <property type="molecule type" value="Genomic_DNA"/>
</dbReference>
<evidence type="ECO:0000256" key="1">
    <source>
        <dbReference type="ARBA" id="ARBA00004162"/>
    </source>
</evidence>
<feature type="binding site" description="axial binding residue" evidence="14">
    <location>
        <position position="48"/>
    </location>
    <ligand>
        <name>heme</name>
        <dbReference type="ChEBI" id="CHEBI:30413"/>
        <label>1</label>
    </ligand>
    <ligandPart>
        <name>Fe</name>
        <dbReference type="ChEBI" id="CHEBI:18248"/>
    </ligandPart>
</feature>
<keyword evidence="4" id="KW-1003">Cell membrane</keyword>
<keyword evidence="18" id="KW-1185">Reference proteome</keyword>
<sequence>MVFQPHNALWMGLILIAGMVTGTLLWNGLNWSMEQTNTLEFCISCHEMENNAYAEYKQSVHYTNASGVRAICSDCHVPKEWFPKLLRKIRATNELFHHLAGTIDTPEKYEQNRLAMAERVWASMEASDSHECRNCHSYESMNFHEQRRRSAEKMQEAIEKGDKTCIDCHKGIAHRNPLADEEDDD</sequence>
<dbReference type="GO" id="GO:0020037">
    <property type="term" value="F:heme binding"/>
    <property type="evidence" value="ECO:0007669"/>
    <property type="project" value="InterPro"/>
</dbReference>
<dbReference type="GO" id="GO:0009055">
    <property type="term" value="F:electron transfer activity"/>
    <property type="evidence" value="ECO:0007669"/>
    <property type="project" value="TreeGrafter"/>
</dbReference>
<feature type="binding site" description="axial binding residue" evidence="14">
    <location>
        <position position="174"/>
    </location>
    <ligand>
        <name>heme</name>
        <dbReference type="ChEBI" id="CHEBI:30413"/>
        <label>2</label>
    </ligand>
    <ligandPart>
        <name>Fe</name>
        <dbReference type="ChEBI" id="CHEBI:18248"/>
    </ligandPart>
</feature>
<keyword evidence="7 12" id="KW-0479">Metal-binding</keyword>
<dbReference type="Proteomes" id="UP000190198">
    <property type="component" value="Unassembled WGS sequence"/>
</dbReference>
<evidence type="ECO:0000313" key="17">
    <source>
        <dbReference type="EMBL" id="OOZ42556.1"/>
    </source>
</evidence>
<evidence type="ECO:0000256" key="11">
    <source>
        <dbReference type="ARBA" id="ARBA00023136"/>
    </source>
</evidence>